<keyword evidence="4 6" id="KW-0560">Oxidoreductase</keyword>
<dbReference type="Gene3D" id="3.40.50.720">
    <property type="entry name" value="NAD(P)-binding Rossmann-like Domain"/>
    <property type="match status" value="1"/>
</dbReference>
<accession>A0A415DZ71</accession>
<dbReference type="OrthoDB" id="9805754at2"/>
<dbReference type="InterPro" id="IPR036291">
    <property type="entry name" value="NAD(P)-bd_dom_sf"/>
</dbReference>
<evidence type="ECO:0000256" key="5">
    <source>
        <dbReference type="ARBA" id="ARBA00058118"/>
    </source>
</evidence>
<evidence type="ECO:0000313" key="12">
    <source>
        <dbReference type="Proteomes" id="UP000284841"/>
    </source>
</evidence>
<dbReference type="GO" id="GO:0055129">
    <property type="term" value="P:L-proline biosynthetic process"/>
    <property type="evidence" value="ECO:0007669"/>
    <property type="project" value="UniProtKB-UniRule"/>
</dbReference>
<dbReference type="SUPFAM" id="SSF48179">
    <property type="entry name" value="6-phosphogluconate dehydrogenase C-terminal domain-like"/>
    <property type="match status" value="1"/>
</dbReference>
<keyword evidence="2 6" id="KW-0641">Proline biosynthesis</keyword>
<keyword evidence="6" id="KW-0028">Amino-acid biosynthesis</keyword>
<name>A0A415DZ71_9FIRM</name>
<comment type="function">
    <text evidence="5 6">Catalyzes the reduction of 1-pyrroline-5-carboxylate (PCA) to L-proline.</text>
</comment>
<dbReference type="NCBIfam" id="TIGR00112">
    <property type="entry name" value="proC"/>
    <property type="match status" value="1"/>
</dbReference>
<evidence type="ECO:0000313" key="11">
    <source>
        <dbReference type="EMBL" id="RHJ86126.1"/>
    </source>
</evidence>
<evidence type="ECO:0000256" key="8">
    <source>
        <dbReference type="PIRSR" id="PIRSR000193-1"/>
    </source>
</evidence>
<dbReference type="Gene3D" id="1.10.3730.10">
    <property type="entry name" value="ProC C-terminal domain-like"/>
    <property type="match status" value="1"/>
</dbReference>
<evidence type="ECO:0000256" key="1">
    <source>
        <dbReference type="ARBA" id="ARBA00005525"/>
    </source>
</evidence>
<comment type="subcellular location">
    <subcellularLocation>
        <location evidence="6">Cytoplasm</location>
    </subcellularLocation>
</comment>
<dbReference type="InterPro" id="IPR008927">
    <property type="entry name" value="6-PGluconate_DH-like_C_sf"/>
</dbReference>
<organism evidence="11 12">
    <name type="scientific">Emergencia timonensis</name>
    <dbReference type="NCBI Taxonomy" id="1776384"/>
    <lineage>
        <taxon>Bacteria</taxon>
        <taxon>Bacillati</taxon>
        <taxon>Bacillota</taxon>
        <taxon>Clostridia</taxon>
        <taxon>Peptostreptococcales</taxon>
        <taxon>Anaerovoracaceae</taxon>
        <taxon>Emergencia</taxon>
    </lineage>
</organism>
<feature type="binding site" evidence="8">
    <location>
        <begin position="10"/>
        <end position="15"/>
    </location>
    <ligand>
        <name>NADP(+)</name>
        <dbReference type="ChEBI" id="CHEBI:58349"/>
    </ligand>
</feature>
<dbReference type="RefSeq" id="WP_118336209.1">
    <property type="nucleotide sequence ID" value="NZ_AP025567.1"/>
</dbReference>
<dbReference type="PANTHER" id="PTHR11645:SF0">
    <property type="entry name" value="PYRROLINE-5-CARBOXYLATE REDUCTASE 3"/>
    <property type="match status" value="1"/>
</dbReference>
<evidence type="ECO:0000256" key="2">
    <source>
        <dbReference type="ARBA" id="ARBA00022650"/>
    </source>
</evidence>
<dbReference type="PIRSF" id="PIRSF000193">
    <property type="entry name" value="Pyrrol-5-carb_rd"/>
    <property type="match status" value="1"/>
</dbReference>
<dbReference type="Pfam" id="PF14748">
    <property type="entry name" value="P5CR_dimer"/>
    <property type="match status" value="1"/>
</dbReference>
<comment type="pathway">
    <text evidence="6">Amino-acid biosynthesis; L-proline biosynthesis; L-proline from L-glutamate 5-semialdehyde: step 1/1.</text>
</comment>
<evidence type="ECO:0000259" key="10">
    <source>
        <dbReference type="Pfam" id="PF14748"/>
    </source>
</evidence>
<feature type="binding site" evidence="8">
    <location>
        <begin position="72"/>
        <end position="75"/>
    </location>
    <ligand>
        <name>NADP(+)</name>
        <dbReference type="ChEBI" id="CHEBI:58349"/>
    </ligand>
</feature>
<comment type="similarity">
    <text evidence="1 6">Belongs to the pyrroline-5-carboxylate reductase family.</text>
</comment>
<dbReference type="GO" id="GO:0004735">
    <property type="term" value="F:pyrroline-5-carboxylate reductase activity"/>
    <property type="evidence" value="ECO:0007669"/>
    <property type="project" value="UniProtKB-UniRule"/>
</dbReference>
<comment type="caution">
    <text evidence="11">The sequence shown here is derived from an EMBL/GenBank/DDBJ whole genome shotgun (WGS) entry which is preliminary data.</text>
</comment>
<dbReference type="PANTHER" id="PTHR11645">
    <property type="entry name" value="PYRROLINE-5-CARBOXYLATE REDUCTASE"/>
    <property type="match status" value="1"/>
</dbReference>
<keyword evidence="6" id="KW-0963">Cytoplasm</keyword>
<dbReference type="Pfam" id="PF03807">
    <property type="entry name" value="F420_oxidored"/>
    <property type="match status" value="1"/>
</dbReference>
<comment type="catalytic activity">
    <reaction evidence="6">
        <text>L-proline + NADP(+) = (S)-1-pyrroline-5-carboxylate + NADPH + 2 H(+)</text>
        <dbReference type="Rhea" id="RHEA:14109"/>
        <dbReference type="ChEBI" id="CHEBI:15378"/>
        <dbReference type="ChEBI" id="CHEBI:17388"/>
        <dbReference type="ChEBI" id="CHEBI:57783"/>
        <dbReference type="ChEBI" id="CHEBI:58349"/>
        <dbReference type="ChEBI" id="CHEBI:60039"/>
        <dbReference type="EC" id="1.5.1.2"/>
    </reaction>
</comment>
<dbReference type="InterPro" id="IPR029036">
    <property type="entry name" value="P5CR_dimer"/>
</dbReference>
<evidence type="ECO:0000256" key="3">
    <source>
        <dbReference type="ARBA" id="ARBA00022857"/>
    </source>
</evidence>
<dbReference type="AlphaFoldDB" id="A0A415DZ71"/>
<evidence type="ECO:0000256" key="7">
    <source>
        <dbReference type="NCBIfam" id="TIGR00112"/>
    </source>
</evidence>
<dbReference type="EC" id="1.5.1.2" evidence="6 7"/>
<reference evidence="11 12" key="1">
    <citation type="submission" date="2018-08" db="EMBL/GenBank/DDBJ databases">
        <title>A genome reference for cultivated species of the human gut microbiota.</title>
        <authorList>
            <person name="Zou Y."/>
            <person name="Xue W."/>
            <person name="Luo G."/>
        </authorList>
    </citation>
    <scope>NUCLEOTIDE SEQUENCE [LARGE SCALE GENOMIC DNA]</scope>
    <source>
        <strain evidence="11 12">AM07-24</strain>
    </source>
</reference>
<dbReference type="InterPro" id="IPR000304">
    <property type="entry name" value="Pyrroline-COOH_reductase"/>
</dbReference>
<dbReference type="EMBL" id="QRMS01000004">
    <property type="protein sequence ID" value="RHJ86126.1"/>
    <property type="molecule type" value="Genomic_DNA"/>
</dbReference>
<evidence type="ECO:0000256" key="4">
    <source>
        <dbReference type="ARBA" id="ARBA00023002"/>
    </source>
</evidence>
<evidence type="ECO:0000256" key="6">
    <source>
        <dbReference type="HAMAP-Rule" id="MF_01925"/>
    </source>
</evidence>
<dbReference type="HAMAP" id="MF_01925">
    <property type="entry name" value="P5C_reductase"/>
    <property type="match status" value="1"/>
</dbReference>
<evidence type="ECO:0000259" key="9">
    <source>
        <dbReference type="Pfam" id="PF03807"/>
    </source>
</evidence>
<proteinExistence type="inferred from homology"/>
<keyword evidence="3 6" id="KW-0521">NADP</keyword>
<dbReference type="UniPathway" id="UPA00098">
    <property type="reaction ID" value="UER00361"/>
</dbReference>
<dbReference type="GO" id="GO:0005737">
    <property type="term" value="C:cytoplasm"/>
    <property type="evidence" value="ECO:0007669"/>
    <property type="project" value="UniProtKB-SubCell"/>
</dbReference>
<dbReference type="SUPFAM" id="SSF51735">
    <property type="entry name" value="NAD(P)-binding Rossmann-fold domains"/>
    <property type="match status" value="1"/>
</dbReference>
<protein>
    <recommendedName>
        <fullName evidence="6 7">Pyrroline-5-carboxylate reductase</fullName>
        <shortName evidence="6">P5C reductase</shortName>
        <shortName evidence="6">P5CR</shortName>
        <ecNumber evidence="6 7">1.5.1.2</ecNumber>
    </recommendedName>
    <alternativeName>
        <fullName evidence="6">PCA reductase</fullName>
    </alternativeName>
</protein>
<dbReference type="STRING" id="1776384.GCA_900086585_01618"/>
<comment type="catalytic activity">
    <reaction evidence="6">
        <text>L-proline + NAD(+) = (S)-1-pyrroline-5-carboxylate + NADH + 2 H(+)</text>
        <dbReference type="Rhea" id="RHEA:14105"/>
        <dbReference type="ChEBI" id="CHEBI:15378"/>
        <dbReference type="ChEBI" id="CHEBI:17388"/>
        <dbReference type="ChEBI" id="CHEBI:57540"/>
        <dbReference type="ChEBI" id="CHEBI:57945"/>
        <dbReference type="ChEBI" id="CHEBI:60039"/>
        <dbReference type="EC" id="1.5.1.2"/>
    </reaction>
</comment>
<sequence>MNNELKIGFIGFGNMAQAMAKGLLAMDVCQSSQIFACAAHFDKLQKNTEALGVTALQTAAEVAEKTDYVILAVKPNMIESVVAPVVDLLQKKVVISVAAGFDFGRYEEILKAGTHHISTIPNTPISVGEGIMICEDRHSLSQAELEDFVRIFGKIALVEMVKPAQLSIAGTLSGCSPAFTAMYLEALADAGVQYGLTRDAAYRLGAKMICGTGKLYLENGTHPGVMKDAVCSPGGTTIRGVASLEKDGFRGAVIGAIDAIEG</sequence>
<feature type="domain" description="Pyrroline-5-carboxylate reductase catalytic N-terminal" evidence="9">
    <location>
        <begin position="6"/>
        <end position="100"/>
    </location>
</feature>
<dbReference type="FunFam" id="1.10.3730.10:FF:000001">
    <property type="entry name" value="Pyrroline-5-carboxylate reductase"/>
    <property type="match status" value="1"/>
</dbReference>
<keyword evidence="12" id="KW-1185">Reference proteome</keyword>
<dbReference type="InterPro" id="IPR028939">
    <property type="entry name" value="P5C_Rdtase_cat_N"/>
</dbReference>
<feature type="domain" description="Pyrroline-5-carboxylate reductase dimerisation" evidence="10">
    <location>
        <begin position="164"/>
        <end position="259"/>
    </location>
</feature>
<dbReference type="Proteomes" id="UP000284841">
    <property type="component" value="Unassembled WGS sequence"/>
</dbReference>
<gene>
    <name evidence="6 11" type="primary">proC</name>
    <name evidence="11" type="ORF">DW099_14920</name>
</gene>